<proteinExistence type="predicted"/>
<protein>
    <recommendedName>
        <fullName evidence="4">ZCF37</fullName>
    </recommendedName>
</protein>
<dbReference type="PANTHER" id="PTHR35275">
    <property type="entry name" value="ZCF37"/>
    <property type="match status" value="1"/>
</dbReference>
<keyword evidence="2" id="KW-0812">Transmembrane</keyword>
<evidence type="ECO:0000313" key="3">
    <source>
        <dbReference type="EMBL" id="CAD1837807.1"/>
    </source>
</evidence>
<organism evidence="3">
    <name type="scientific">Ananas comosus var. bracteatus</name>
    <name type="common">red pineapple</name>
    <dbReference type="NCBI Taxonomy" id="296719"/>
    <lineage>
        <taxon>Eukaryota</taxon>
        <taxon>Viridiplantae</taxon>
        <taxon>Streptophyta</taxon>
        <taxon>Embryophyta</taxon>
        <taxon>Tracheophyta</taxon>
        <taxon>Spermatophyta</taxon>
        <taxon>Magnoliopsida</taxon>
        <taxon>Liliopsida</taxon>
        <taxon>Poales</taxon>
        <taxon>Bromeliaceae</taxon>
        <taxon>Bromelioideae</taxon>
        <taxon>Ananas</taxon>
    </lineage>
</organism>
<feature type="region of interest" description="Disordered" evidence="1">
    <location>
        <begin position="13"/>
        <end position="44"/>
    </location>
</feature>
<dbReference type="PANTHER" id="PTHR35275:SF1">
    <property type="entry name" value="OS07G0585900 PROTEIN"/>
    <property type="match status" value="1"/>
</dbReference>
<name>A0A6V7Q4H4_ANACO</name>
<dbReference type="AlphaFoldDB" id="A0A6V7Q4H4"/>
<accession>A0A6V7Q4H4</accession>
<feature type="transmembrane region" description="Helical" evidence="2">
    <location>
        <begin position="144"/>
        <end position="176"/>
    </location>
</feature>
<sequence length="202" mass="22762">MFCGTGNFKHIDHEDTNTSAVPASSSPLPPVVKGSRKKANKNPYSTRGLDKFSTVLSELESKKEKIMSKAGSRGVAMVRFAYSSSHDSWVPIVVRIRDCEERDKKKVSETVGEASAAIGEEKMVLDKEEEGERRVKKRFSWGRYYWPLVVVLILVCLVLYGRVFAICCTTVLWYLVPGTMKKKDYGKRVVEGKKLMMVDADK</sequence>
<reference evidence="3" key="1">
    <citation type="submission" date="2020-07" db="EMBL/GenBank/DDBJ databases">
        <authorList>
            <person name="Lin J."/>
        </authorList>
    </citation>
    <scope>NUCLEOTIDE SEQUENCE</scope>
</reference>
<keyword evidence="2" id="KW-1133">Transmembrane helix</keyword>
<evidence type="ECO:0000256" key="1">
    <source>
        <dbReference type="SAM" id="MobiDB-lite"/>
    </source>
</evidence>
<dbReference type="EMBL" id="LR862132">
    <property type="protein sequence ID" value="CAD1837807.1"/>
    <property type="molecule type" value="Genomic_DNA"/>
</dbReference>
<evidence type="ECO:0008006" key="4">
    <source>
        <dbReference type="Google" id="ProtNLM"/>
    </source>
</evidence>
<gene>
    <name evidence="3" type="ORF">CB5_LOCUS21018</name>
</gene>
<evidence type="ECO:0000256" key="2">
    <source>
        <dbReference type="SAM" id="Phobius"/>
    </source>
</evidence>
<keyword evidence="2" id="KW-0472">Membrane</keyword>
<dbReference type="InterPro" id="IPR045880">
    <property type="entry name" value="ZCF37"/>
</dbReference>